<dbReference type="Proteomes" id="UP000261660">
    <property type="component" value="Unplaced"/>
</dbReference>
<dbReference type="InterPro" id="IPR031648">
    <property type="entry name" value="TMEM82"/>
</dbReference>
<dbReference type="Ensembl" id="ENSLBET00000028906.1">
    <property type="protein sequence ID" value="ENSLBEP00000027587.1"/>
    <property type="gene ID" value="ENSLBEG00000020924.1"/>
</dbReference>
<organism evidence="3 4">
    <name type="scientific">Labrus bergylta</name>
    <name type="common">ballan wrasse</name>
    <dbReference type="NCBI Taxonomy" id="56723"/>
    <lineage>
        <taxon>Eukaryota</taxon>
        <taxon>Metazoa</taxon>
        <taxon>Chordata</taxon>
        <taxon>Craniata</taxon>
        <taxon>Vertebrata</taxon>
        <taxon>Euteleostomi</taxon>
        <taxon>Actinopterygii</taxon>
        <taxon>Neopterygii</taxon>
        <taxon>Teleostei</taxon>
        <taxon>Neoteleostei</taxon>
        <taxon>Acanthomorphata</taxon>
        <taxon>Eupercaria</taxon>
        <taxon>Labriformes</taxon>
        <taxon>Labridae</taxon>
        <taxon>Labrus</taxon>
    </lineage>
</organism>
<name>A0A3Q3G4F5_9LABR</name>
<dbReference type="PANTHER" id="PTHR35257">
    <property type="entry name" value="TRANSMEMBRANE PROTEIN 82"/>
    <property type="match status" value="1"/>
</dbReference>
<keyword evidence="2" id="KW-0472">Membrane</keyword>
<dbReference type="STRING" id="56723.ENSLBEP00000027587"/>
<keyword evidence="2" id="KW-1133">Transmembrane helix</keyword>
<feature type="compositionally biased region" description="Basic and acidic residues" evidence="1">
    <location>
        <begin position="361"/>
        <end position="374"/>
    </location>
</feature>
<feature type="transmembrane region" description="Helical" evidence="2">
    <location>
        <begin position="293"/>
        <end position="312"/>
    </location>
</feature>
<dbReference type="Pfam" id="PF15816">
    <property type="entry name" value="TMEM82"/>
    <property type="match status" value="1"/>
</dbReference>
<dbReference type="PANTHER" id="PTHR35257:SF1">
    <property type="entry name" value="TRANSMEMBRANE PROTEIN 82"/>
    <property type="match status" value="1"/>
</dbReference>
<evidence type="ECO:0000313" key="3">
    <source>
        <dbReference type="Ensembl" id="ENSLBEP00000027587.1"/>
    </source>
</evidence>
<feature type="transmembrane region" description="Helical" evidence="2">
    <location>
        <begin position="184"/>
        <end position="204"/>
    </location>
</feature>
<dbReference type="GeneTree" id="ENSGT00500000045021"/>
<proteinExistence type="predicted"/>
<sequence>MFLLLPWILGTSEWTPFYSNPMDSLFQGEFNIVCTSVSSFFTDFLYSFTCVCTFNKGLVGACAISMVCNLMRVYYFVQTCSDSETESTQSSPSPGNNLSWDWRSALQFWSLTVLLPLVGSRVSSLMVLEFSLRTVSAWASAGRDANVRDLDMLLIQSQFSLGCGLSCTMAFLHQGAPHSSLSLFLAAALSWALAGVSHSLWLHVARLFPLHSTERYCWKCISLLTSGHTILTTLQRVVILFFALATVASTATVYDHFLSQKDALKFWTPLTLCYTMLLVYIQEDQNRNAGSESVLRTVVMRLGALLVLMLTVGDWTDVLQIPITFLGEAACLLPSQDLLQAVLKEEEDTQVSKYKPSSSHKTRESTRKSSSDER</sequence>
<evidence type="ECO:0000313" key="4">
    <source>
        <dbReference type="Proteomes" id="UP000261660"/>
    </source>
</evidence>
<evidence type="ECO:0000256" key="2">
    <source>
        <dbReference type="SAM" id="Phobius"/>
    </source>
</evidence>
<feature type="region of interest" description="Disordered" evidence="1">
    <location>
        <begin position="346"/>
        <end position="374"/>
    </location>
</feature>
<reference evidence="3" key="2">
    <citation type="submission" date="2025-09" db="UniProtKB">
        <authorList>
            <consortium name="Ensembl"/>
        </authorList>
    </citation>
    <scope>IDENTIFICATION</scope>
</reference>
<dbReference type="AlphaFoldDB" id="A0A3Q3G4F5"/>
<reference evidence="3" key="1">
    <citation type="submission" date="2025-08" db="UniProtKB">
        <authorList>
            <consortium name="Ensembl"/>
        </authorList>
    </citation>
    <scope>IDENTIFICATION</scope>
</reference>
<keyword evidence="4" id="KW-1185">Reference proteome</keyword>
<accession>A0A3Q3G4F5</accession>
<keyword evidence="2" id="KW-0812">Transmembrane</keyword>
<dbReference type="InParanoid" id="A0A3Q3G4F5"/>
<feature type="transmembrane region" description="Helical" evidence="2">
    <location>
        <begin position="264"/>
        <end position="281"/>
    </location>
</feature>
<dbReference type="OrthoDB" id="9943056at2759"/>
<evidence type="ECO:0000256" key="1">
    <source>
        <dbReference type="SAM" id="MobiDB-lite"/>
    </source>
</evidence>
<protein>
    <submittedName>
        <fullName evidence="3">Transmembrane protein 82</fullName>
    </submittedName>
</protein>